<evidence type="ECO:0000313" key="4">
    <source>
        <dbReference type="EMBL" id="MSB22655.1"/>
    </source>
</evidence>
<dbReference type="AlphaFoldDB" id="A0A6I2R8S2"/>
<feature type="transmembrane region" description="Helical" evidence="1">
    <location>
        <begin position="37"/>
        <end position="59"/>
    </location>
</feature>
<feature type="domain" description="DUF4179" evidence="2">
    <location>
        <begin position="39"/>
        <end position="130"/>
    </location>
</feature>
<keyword evidence="1" id="KW-0472">Membrane</keyword>
<sequence length="455" mass="50358">MDRMEEYKALRDAPEELPPALEGAVARARARARRRRLWRRISAPAGSAAAVFAAFVLLVNLSTPFALACGKVPVLKELAAAVAFSPSLKAAVENDYVQYIGQSATDNGITVHLEYLMADQGGLMLFLSVSGPEEATFFMPRATFTTPDGERLEGCSVLMDSVAPGELSNAITVAFNGEEESQLPESLRLTCEVQAHIPDVTDAGEWTADAVVTFDLPLDQRFRGQGRTVEVNRWLELDGNNIRIVDLELYPTHARLNLEQDPDNAEELQSLDFYLEDKKGNRYEKGSASGLTAMGDSYLFESPYFSDPDSLTLHITKAEWLEKSQKFITVSLKTGEALEPMPGGMEISAIRLDDTTAQVAFLAPMPPASSETNLNFYQLGTGFYRTPDGTVKNTGGHSTYASDILWRNTPYETPIPEGYFVEEYTIEHCYWDVISMELFASRRTTFEVPVVLTLQ</sequence>
<feature type="domain" description="DUF5643" evidence="3">
    <location>
        <begin position="227"/>
        <end position="329"/>
    </location>
</feature>
<organism evidence="4 5">
    <name type="scientific">Flavonifractor plautii</name>
    <name type="common">Fusobacterium plautii</name>
    <dbReference type="NCBI Taxonomy" id="292800"/>
    <lineage>
        <taxon>Bacteria</taxon>
        <taxon>Bacillati</taxon>
        <taxon>Bacillota</taxon>
        <taxon>Clostridia</taxon>
        <taxon>Eubacteriales</taxon>
        <taxon>Oscillospiraceae</taxon>
        <taxon>Flavonifractor</taxon>
    </lineage>
</organism>
<evidence type="ECO:0000259" key="2">
    <source>
        <dbReference type="Pfam" id="PF13786"/>
    </source>
</evidence>
<dbReference type="InterPro" id="IPR040680">
    <property type="entry name" value="DUF5643"/>
</dbReference>
<proteinExistence type="predicted"/>
<protein>
    <submittedName>
        <fullName evidence="4">DUF4179 domain-containing protein</fullName>
    </submittedName>
</protein>
<evidence type="ECO:0000313" key="5">
    <source>
        <dbReference type="Proteomes" id="UP000434475"/>
    </source>
</evidence>
<evidence type="ECO:0000259" key="3">
    <source>
        <dbReference type="Pfam" id="PF18705"/>
    </source>
</evidence>
<dbReference type="Gene3D" id="2.60.40.1630">
    <property type="entry name" value="bacillus anthracis domain"/>
    <property type="match status" value="1"/>
</dbReference>
<accession>A0A6I2R8S2</accession>
<dbReference type="Pfam" id="PF13786">
    <property type="entry name" value="DUF4179"/>
    <property type="match status" value="1"/>
</dbReference>
<dbReference type="Pfam" id="PF18705">
    <property type="entry name" value="DUF5643"/>
    <property type="match status" value="1"/>
</dbReference>
<evidence type="ECO:0000256" key="1">
    <source>
        <dbReference type="SAM" id="Phobius"/>
    </source>
</evidence>
<reference evidence="4 5" key="1">
    <citation type="journal article" date="2019" name="Nat. Med.">
        <title>A library of human gut bacterial isolates paired with longitudinal multiomics data enables mechanistic microbiome research.</title>
        <authorList>
            <person name="Poyet M."/>
            <person name="Groussin M."/>
            <person name="Gibbons S.M."/>
            <person name="Avila-Pacheco J."/>
            <person name="Jiang X."/>
            <person name="Kearney S.M."/>
            <person name="Perrotta A.R."/>
            <person name="Berdy B."/>
            <person name="Zhao S."/>
            <person name="Lieberman T.D."/>
            <person name="Swanson P.K."/>
            <person name="Smith M."/>
            <person name="Roesemann S."/>
            <person name="Alexander J.E."/>
            <person name="Rich S.A."/>
            <person name="Livny J."/>
            <person name="Vlamakis H."/>
            <person name="Clish C."/>
            <person name="Bullock K."/>
            <person name="Deik A."/>
            <person name="Scott J."/>
            <person name="Pierce K.A."/>
            <person name="Xavier R.J."/>
            <person name="Alm E.J."/>
        </authorList>
    </citation>
    <scope>NUCLEOTIDE SEQUENCE [LARGE SCALE GENOMIC DNA]</scope>
    <source>
        <strain evidence="4 5">BIOML-A2</strain>
    </source>
</reference>
<dbReference type="Proteomes" id="UP000434475">
    <property type="component" value="Unassembled WGS sequence"/>
</dbReference>
<dbReference type="RefSeq" id="WP_172698179.1">
    <property type="nucleotide sequence ID" value="NZ_JADMVA010000040.1"/>
</dbReference>
<dbReference type="EMBL" id="WKPR01000048">
    <property type="protein sequence ID" value="MSB22655.1"/>
    <property type="molecule type" value="Genomic_DNA"/>
</dbReference>
<comment type="caution">
    <text evidence="4">The sequence shown here is derived from an EMBL/GenBank/DDBJ whole genome shotgun (WGS) entry which is preliminary data.</text>
</comment>
<dbReference type="InterPro" id="IPR025436">
    <property type="entry name" value="DUF4179"/>
</dbReference>
<gene>
    <name evidence="4" type="ORF">GKE97_24655</name>
</gene>
<keyword evidence="1" id="KW-1133">Transmembrane helix</keyword>
<name>A0A6I2R8S2_FLAPL</name>
<keyword evidence="1" id="KW-0812">Transmembrane</keyword>